<protein>
    <recommendedName>
        <fullName evidence="1">Retrotransposon gag domain-containing protein</fullName>
    </recommendedName>
</protein>
<gene>
    <name evidence="2" type="ORF">Tco_0927079</name>
</gene>
<evidence type="ECO:0000313" key="3">
    <source>
        <dbReference type="Proteomes" id="UP001151760"/>
    </source>
</evidence>
<evidence type="ECO:0000259" key="1">
    <source>
        <dbReference type="Pfam" id="PF03732"/>
    </source>
</evidence>
<evidence type="ECO:0000313" key="2">
    <source>
        <dbReference type="EMBL" id="GJT36660.1"/>
    </source>
</evidence>
<proteinExistence type="predicted"/>
<dbReference type="InterPro" id="IPR005162">
    <property type="entry name" value="Retrotrans_gag_dom"/>
</dbReference>
<dbReference type="Pfam" id="PF03732">
    <property type="entry name" value="Retrotrans_gag"/>
    <property type="match status" value="1"/>
</dbReference>
<accession>A0ABQ5DBN8</accession>
<reference evidence="2" key="1">
    <citation type="journal article" date="2022" name="Int. J. Mol. Sci.">
        <title>Draft Genome of Tanacetum Coccineum: Genomic Comparison of Closely Related Tanacetum-Family Plants.</title>
        <authorList>
            <person name="Yamashiro T."/>
            <person name="Shiraishi A."/>
            <person name="Nakayama K."/>
            <person name="Satake H."/>
        </authorList>
    </citation>
    <scope>NUCLEOTIDE SEQUENCE</scope>
</reference>
<name>A0ABQ5DBN8_9ASTR</name>
<sequence>MGTMWCLCNPAPSGRTSILQNDILMFQQHQGESLFETWTRFKDLLPKVPHHGIDLWLQVQIFYDYVNPTTRRTIDQSVGDARLSKFEANFKQQHSEVTNKIDTFLKAINDRMIGALASDTVKNPKFNVKHTSSVLSARSYPMGDSQCSSHIDEV</sequence>
<reference evidence="2" key="2">
    <citation type="submission" date="2022-01" db="EMBL/GenBank/DDBJ databases">
        <authorList>
            <person name="Yamashiro T."/>
            <person name="Shiraishi A."/>
            <person name="Satake H."/>
            <person name="Nakayama K."/>
        </authorList>
    </citation>
    <scope>NUCLEOTIDE SEQUENCE</scope>
</reference>
<keyword evidence="3" id="KW-1185">Reference proteome</keyword>
<comment type="caution">
    <text evidence="2">The sequence shown here is derived from an EMBL/GenBank/DDBJ whole genome shotgun (WGS) entry which is preliminary data.</text>
</comment>
<dbReference type="EMBL" id="BQNB010015157">
    <property type="protein sequence ID" value="GJT36660.1"/>
    <property type="molecule type" value="Genomic_DNA"/>
</dbReference>
<feature type="domain" description="Retrotransposon gag" evidence="1">
    <location>
        <begin position="12"/>
        <end position="64"/>
    </location>
</feature>
<dbReference type="Proteomes" id="UP001151760">
    <property type="component" value="Unassembled WGS sequence"/>
</dbReference>
<organism evidence="2 3">
    <name type="scientific">Tanacetum coccineum</name>
    <dbReference type="NCBI Taxonomy" id="301880"/>
    <lineage>
        <taxon>Eukaryota</taxon>
        <taxon>Viridiplantae</taxon>
        <taxon>Streptophyta</taxon>
        <taxon>Embryophyta</taxon>
        <taxon>Tracheophyta</taxon>
        <taxon>Spermatophyta</taxon>
        <taxon>Magnoliopsida</taxon>
        <taxon>eudicotyledons</taxon>
        <taxon>Gunneridae</taxon>
        <taxon>Pentapetalae</taxon>
        <taxon>asterids</taxon>
        <taxon>campanulids</taxon>
        <taxon>Asterales</taxon>
        <taxon>Asteraceae</taxon>
        <taxon>Asteroideae</taxon>
        <taxon>Anthemideae</taxon>
        <taxon>Anthemidinae</taxon>
        <taxon>Tanacetum</taxon>
    </lineage>
</organism>